<dbReference type="KEGG" id="mng:MNEG_6413"/>
<dbReference type="GO" id="GO:0005975">
    <property type="term" value="P:carbohydrate metabolic process"/>
    <property type="evidence" value="ECO:0007669"/>
    <property type="project" value="InterPro"/>
</dbReference>
<name>A0A0D2L2Q9_9CHLO</name>
<dbReference type="PANTHER" id="PTHR43651:SF2">
    <property type="entry name" value="1,4-ALPHA-GLUCAN-BRANCHING ENZYME, CHLOROPLASTIC_AMYLOPLASTIC"/>
    <property type="match status" value="1"/>
</dbReference>
<dbReference type="GO" id="GO:0005737">
    <property type="term" value="C:cytoplasm"/>
    <property type="evidence" value="ECO:0007669"/>
    <property type="project" value="TreeGrafter"/>
</dbReference>
<organism evidence="3 4">
    <name type="scientific">Monoraphidium neglectum</name>
    <dbReference type="NCBI Taxonomy" id="145388"/>
    <lineage>
        <taxon>Eukaryota</taxon>
        <taxon>Viridiplantae</taxon>
        <taxon>Chlorophyta</taxon>
        <taxon>core chlorophytes</taxon>
        <taxon>Chlorophyceae</taxon>
        <taxon>CS clade</taxon>
        <taxon>Sphaeropleales</taxon>
        <taxon>Selenastraceae</taxon>
        <taxon>Monoraphidium</taxon>
    </lineage>
</organism>
<dbReference type="SUPFAM" id="SSF51011">
    <property type="entry name" value="Glycosyl hydrolase domain"/>
    <property type="match status" value="1"/>
</dbReference>
<proteinExistence type="predicted"/>
<dbReference type="Proteomes" id="UP000054498">
    <property type="component" value="Unassembled WGS sequence"/>
</dbReference>
<reference evidence="3 4" key="1">
    <citation type="journal article" date="2013" name="BMC Genomics">
        <title>Reconstruction of the lipid metabolism for the microalga Monoraphidium neglectum from its genome sequence reveals characteristics suitable for biofuel production.</title>
        <authorList>
            <person name="Bogen C."/>
            <person name="Al-Dilaimi A."/>
            <person name="Albersmeier A."/>
            <person name="Wichmann J."/>
            <person name="Grundmann M."/>
            <person name="Rupp O."/>
            <person name="Lauersen K.J."/>
            <person name="Blifernez-Klassen O."/>
            <person name="Kalinowski J."/>
            <person name="Goesmann A."/>
            <person name="Mussgnug J.H."/>
            <person name="Kruse O."/>
        </authorList>
    </citation>
    <scope>NUCLEOTIDE SEQUENCE [LARGE SCALE GENOMIC DNA]</scope>
    <source>
        <strain evidence="3 4">SAG 48.87</strain>
    </source>
</reference>
<dbReference type="InterPro" id="IPR017853">
    <property type="entry name" value="GH"/>
</dbReference>
<dbReference type="Gene3D" id="3.20.20.80">
    <property type="entry name" value="Glycosidases"/>
    <property type="match status" value="1"/>
</dbReference>
<accession>A0A0D2L2Q9</accession>
<dbReference type="EMBL" id="KK101257">
    <property type="protein sequence ID" value="KIZ01544.1"/>
    <property type="molecule type" value="Genomic_DNA"/>
</dbReference>
<evidence type="ECO:0000256" key="1">
    <source>
        <dbReference type="SAM" id="MobiDB-lite"/>
    </source>
</evidence>
<dbReference type="SUPFAM" id="SSF51445">
    <property type="entry name" value="(Trans)glycosidases"/>
    <property type="match status" value="1"/>
</dbReference>
<evidence type="ECO:0000313" key="3">
    <source>
        <dbReference type="EMBL" id="KIZ01544.1"/>
    </source>
</evidence>
<dbReference type="AlphaFoldDB" id="A0A0D2L2Q9"/>
<sequence>MRPLVTCAPVGDKTIAMWLMDAEMYTGMSTLGEATPVISRGIAMHKLIRMVTMALGGEAWLNFMGNEFGHPEWLDFPREGNNWSHFYCRRQWSLADADHLRYRHLLEWDKAMNQLDDTTGFLADPWQWVLVAERGPVVFVFNFSPHTDHEGLKVATPEPGKWRVIIDSDDPRFGGQGRVGHDTDHFTSPAAEAGEAELKEGRFHDRDQFMQVLAPARTVVGYTRVKEEQEEAFIAAAANAGTVSPSDDDDGTSSAAAAAATAATAAPAAGPGAPAAAPHAPAAPAAAPEAPAAVTAPAANAQLPAGWGPAAAAPAAAPPAAVKAAPAAAPGPAAAPAPAQPAEGPSVEPEDPPSSSRPPSPVKLAKVVEKSEFVIYSFDDADHHNQVDDLSG</sequence>
<dbReference type="GO" id="GO:0003844">
    <property type="term" value="F:1,4-alpha-glucan branching enzyme activity"/>
    <property type="evidence" value="ECO:0007669"/>
    <property type="project" value="UniProtKB-EC"/>
</dbReference>
<dbReference type="PANTHER" id="PTHR43651">
    <property type="entry name" value="1,4-ALPHA-GLUCAN-BRANCHING ENZYME"/>
    <property type="match status" value="1"/>
</dbReference>
<evidence type="ECO:0000313" key="4">
    <source>
        <dbReference type="Proteomes" id="UP000054498"/>
    </source>
</evidence>
<dbReference type="RefSeq" id="XP_013900563.1">
    <property type="nucleotide sequence ID" value="XM_014045109.1"/>
</dbReference>
<dbReference type="Pfam" id="PF02806">
    <property type="entry name" value="Alpha-amylase_C"/>
    <property type="match status" value="1"/>
</dbReference>
<dbReference type="GeneID" id="25739289"/>
<dbReference type="EC" id="2.4.1.18" evidence="3"/>
<keyword evidence="3" id="KW-0328">Glycosyltransferase</keyword>
<keyword evidence="3" id="KW-0808">Transferase</keyword>
<gene>
    <name evidence="3" type="ORF">MNEG_6413</name>
</gene>
<dbReference type="OrthoDB" id="540871at2759"/>
<dbReference type="InterPro" id="IPR006048">
    <property type="entry name" value="A-amylase/branching_C"/>
</dbReference>
<evidence type="ECO:0000259" key="2">
    <source>
        <dbReference type="Pfam" id="PF02806"/>
    </source>
</evidence>
<feature type="domain" description="Alpha-amylase/branching enzyme C-terminal all beta" evidence="2">
    <location>
        <begin position="129"/>
        <end position="220"/>
    </location>
</feature>
<feature type="region of interest" description="Disordered" evidence="1">
    <location>
        <begin position="328"/>
        <end position="364"/>
    </location>
</feature>
<keyword evidence="4" id="KW-1185">Reference proteome</keyword>
<dbReference type="Gene3D" id="2.60.40.1180">
    <property type="entry name" value="Golgi alpha-mannosidase II"/>
    <property type="match status" value="1"/>
</dbReference>
<dbReference type="STRING" id="145388.A0A0D2L2Q9"/>
<dbReference type="InterPro" id="IPR013780">
    <property type="entry name" value="Glyco_hydro_b"/>
</dbReference>
<protein>
    <submittedName>
        <fullName evidence="3">1,4-alpha-glucan branching enzyme</fullName>
        <ecNumber evidence="3">2.4.1.18</ecNumber>
    </submittedName>
</protein>
<dbReference type="GO" id="GO:0043169">
    <property type="term" value="F:cation binding"/>
    <property type="evidence" value="ECO:0007669"/>
    <property type="project" value="InterPro"/>
</dbReference>